<dbReference type="EMBL" id="KJ489012">
    <property type="protein sequence ID" value="AHV83161.1"/>
    <property type="molecule type" value="Genomic_DNA"/>
</dbReference>
<accession>X4Y828</accession>
<keyword evidence="2" id="KW-1185">Reference proteome</keyword>
<dbReference type="RefSeq" id="YP_009035859.1">
    <property type="nucleotide sequence ID" value="NC_024208.1"/>
</dbReference>
<reference evidence="1 2" key="1">
    <citation type="submission" date="2014-02" db="EMBL/GenBank/DDBJ databases">
        <title>Complete genome sequences of four novel Lactococcus lactis phages distantly related to the rare 1706 phage species.</title>
        <authorList>
            <person name="Kot W."/>
            <person name="Neve H."/>
            <person name="Vogensen F.K."/>
            <person name="Heller K.J."/>
            <person name="Hansen L.H."/>
        </authorList>
    </citation>
    <scope>NUCLEOTIDE SEQUENCE [LARGE SCALE GENOMIC DNA]</scope>
</reference>
<dbReference type="GeneID" id="19527143"/>
<proteinExistence type="predicted"/>
<dbReference type="OrthoDB" id="35955at10239"/>
<gene>
    <name evidence="1" type="ORF">P118_0044</name>
</gene>
<protein>
    <submittedName>
        <fullName evidence="1">Uncharacterized protein</fullName>
    </submittedName>
</protein>
<dbReference type="Proteomes" id="UP000019790">
    <property type="component" value="Segment"/>
</dbReference>
<sequence>MTKKKTETIYEVKFHKKVDTKLTPDAHDTVKKVVTVFVNIKDLLRIQSAWLHGSNRKCIVSDNEVYIGLDLDKYEAYTCKQIPITGVFSAENHRLQKEDIK</sequence>
<name>X4Y828_9CAUD</name>
<evidence type="ECO:0000313" key="2">
    <source>
        <dbReference type="Proteomes" id="UP000019790"/>
    </source>
</evidence>
<dbReference type="KEGG" id="vg:19527143"/>
<evidence type="ECO:0000313" key="1">
    <source>
        <dbReference type="EMBL" id="AHV83161.1"/>
    </source>
</evidence>
<organism evidence="1 2">
    <name type="scientific">Lactococcus phage P118</name>
    <dbReference type="NCBI Taxonomy" id="1476888"/>
    <lineage>
        <taxon>Viruses</taxon>
        <taxon>Duplodnaviria</taxon>
        <taxon>Heunggongvirae</taxon>
        <taxon>Uroviricota</taxon>
        <taxon>Caudoviricetes</taxon>
        <taxon>Nevevirus</taxon>
        <taxon>Nevevirus P118</taxon>
    </lineage>
</organism>